<dbReference type="Proteomes" id="UP001420932">
    <property type="component" value="Unassembled WGS sequence"/>
</dbReference>
<organism evidence="2 3">
    <name type="scientific">Stephania yunnanensis</name>
    <dbReference type="NCBI Taxonomy" id="152371"/>
    <lineage>
        <taxon>Eukaryota</taxon>
        <taxon>Viridiplantae</taxon>
        <taxon>Streptophyta</taxon>
        <taxon>Embryophyta</taxon>
        <taxon>Tracheophyta</taxon>
        <taxon>Spermatophyta</taxon>
        <taxon>Magnoliopsida</taxon>
        <taxon>Ranunculales</taxon>
        <taxon>Menispermaceae</taxon>
        <taxon>Menispermoideae</taxon>
        <taxon>Cissampelideae</taxon>
        <taxon>Stephania</taxon>
    </lineage>
</organism>
<name>A0AAP0HW26_9MAGN</name>
<feature type="region of interest" description="Disordered" evidence="1">
    <location>
        <begin position="276"/>
        <end position="297"/>
    </location>
</feature>
<dbReference type="AlphaFoldDB" id="A0AAP0HW26"/>
<accession>A0AAP0HW26</accession>
<evidence type="ECO:0000313" key="2">
    <source>
        <dbReference type="EMBL" id="KAK9099134.1"/>
    </source>
</evidence>
<sequence length="436" mass="47899">MEADSVEMTQNYMKVSTDSFSFGQSAGTGVQVTWHDLVTYPAMWRCPSTLCLSPQNLSSKPLNCCSVYLRLGPLPSLRVVIASAGGRAICRRGLRSCAFCRRYLQSHRRLPSPSNAAACATLADVRRYSSLPLKPSPFAFALYRRCLCNPHRCSPLFVTASLKRTYKVWNTSLEWPRAGIGYELRAFELNNILILHTTPDQPVDDEAVYYNVASECPKGRVYGLGSLGRKKRIYVDPDASTSRLPKMVPRSEFDSVTEQLRQVVAFMHRQFGMTIDGAGLSQPHPQPQPPPAPHEQQKMKCLGHGLSLDAYVYIFMKMASFSIADGNLAADITDEGGDSPATTVVETEGMPPSNSMKGKRGVNQPPPKKLAALPLVIKGLRPGSLMFGTRWAPSDIMPEGGEGNEEEQSSPFLFQRGGAERYFPSSLGARCPIGPD</sequence>
<protein>
    <submittedName>
        <fullName evidence="2">Uncharacterized protein</fullName>
    </submittedName>
</protein>
<dbReference type="EMBL" id="JBBNAF010000011">
    <property type="protein sequence ID" value="KAK9099134.1"/>
    <property type="molecule type" value="Genomic_DNA"/>
</dbReference>
<reference evidence="2 3" key="1">
    <citation type="submission" date="2024-01" db="EMBL/GenBank/DDBJ databases">
        <title>Genome assemblies of Stephania.</title>
        <authorList>
            <person name="Yang L."/>
        </authorList>
    </citation>
    <scope>NUCLEOTIDE SEQUENCE [LARGE SCALE GENOMIC DNA]</scope>
    <source>
        <strain evidence="2">YNDBR</strain>
        <tissue evidence="2">Leaf</tissue>
    </source>
</reference>
<proteinExistence type="predicted"/>
<comment type="caution">
    <text evidence="2">The sequence shown here is derived from an EMBL/GenBank/DDBJ whole genome shotgun (WGS) entry which is preliminary data.</text>
</comment>
<feature type="region of interest" description="Disordered" evidence="1">
    <location>
        <begin position="348"/>
        <end position="367"/>
    </location>
</feature>
<feature type="region of interest" description="Disordered" evidence="1">
    <location>
        <begin position="396"/>
        <end position="417"/>
    </location>
</feature>
<keyword evidence="3" id="KW-1185">Reference proteome</keyword>
<gene>
    <name evidence="2" type="ORF">Syun_026179</name>
</gene>
<evidence type="ECO:0000313" key="3">
    <source>
        <dbReference type="Proteomes" id="UP001420932"/>
    </source>
</evidence>
<evidence type="ECO:0000256" key="1">
    <source>
        <dbReference type="SAM" id="MobiDB-lite"/>
    </source>
</evidence>
<feature type="compositionally biased region" description="Pro residues" evidence="1">
    <location>
        <begin position="284"/>
        <end position="293"/>
    </location>
</feature>